<evidence type="ECO:0000256" key="2">
    <source>
        <dbReference type="SAM" id="MobiDB-lite"/>
    </source>
</evidence>
<dbReference type="AlphaFoldDB" id="A0A699H7F5"/>
<organism evidence="3">
    <name type="scientific">Tanacetum cinerariifolium</name>
    <name type="common">Dalmatian daisy</name>
    <name type="synonym">Chrysanthemum cinerariifolium</name>
    <dbReference type="NCBI Taxonomy" id="118510"/>
    <lineage>
        <taxon>Eukaryota</taxon>
        <taxon>Viridiplantae</taxon>
        <taxon>Streptophyta</taxon>
        <taxon>Embryophyta</taxon>
        <taxon>Tracheophyta</taxon>
        <taxon>Spermatophyta</taxon>
        <taxon>Magnoliopsida</taxon>
        <taxon>eudicotyledons</taxon>
        <taxon>Gunneridae</taxon>
        <taxon>Pentapetalae</taxon>
        <taxon>asterids</taxon>
        <taxon>campanulids</taxon>
        <taxon>Asterales</taxon>
        <taxon>Asteraceae</taxon>
        <taxon>Asteroideae</taxon>
        <taxon>Anthemideae</taxon>
        <taxon>Anthemidinae</taxon>
        <taxon>Tanacetum</taxon>
    </lineage>
</organism>
<reference evidence="3" key="1">
    <citation type="journal article" date="2019" name="Sci. Rep.">
        <title>Draft genome of Tanacetum cinerariifolium, the natural source of mosquito coil.</title>
        <authorList>
            <person name="Yamashiro T."/>
            <person name="Shiraishi A."/>
            <person name="Satake H."/>
            <person name="Nakayama K."/>
        </authorList>
    </citation>
    <scope>NUCLEOTIDE SEQUENCE</scope>
</reference>
<proteinExistence type="predicted"/>
<keyword evidence="1" id="KW-0175">Coiled coil</keyword>
<sequence length="183" mass="20945">MKVEESLNVTFDESPPPTKLSPLVNDVGEEEAIKKNAKVVNNNNNEEDESIEVDKFTNIKESKNHLLDQVIQNLNQRTLRLQKLVSQLELLEEKLSKKDVNQKLLRSLSPEWNTHVVVWRNKADLDTISLDDLYNNLKGHFAREYRALRNHDNKYKESSKRSVPVEISTSTALVSCDGLGGYD</sequence>
<feature type="coiled-coil region" evidence="1">
    <location>
        <begin position="29"/>
        <end position="101"/>
    </location>
</feature>
<comment type="caution">
    <text evidence="3">The sequence shown here is derived from an EMBL/GenBank/DDBJ whole genome shotgun (WGS) entry which is preliminary data.</text>
</comment>
<accession>A0A699H7F5</accession>
<gene>
    <name evidence="3" type="ORF">Tci_344279</name>
</gene>
<protein>
    <submittedName>
        <fullName evidence="3">Ribonuclease H-like domain-containing protein</fullName>
    </submittedName>
</protein>
<feature type="region of interest" description="Disordered" evidence="2">
    <location>
        <begin position="1"/>
        <end position="23"/>
    </location>
</feature>
<name>A0A699H7F5_TANCI</name>
<evidence type="ECO:0000256" key="1">
    <source>
        <dbReference type="SAM" id="Coils"/>
    </source>
</evidence>
<evidence type="ECO:0000313" key="3">
    <source>
        <dbReference type="EMBL" id="GEX72304.1"/>
    </source>
</evidence>
<dbReference type="EMBL" id="BKCJ010125894">
    <property type="protein sequence ID" value="GEX72304.1"/>
    <property type="molecule type" value="Genomic_DNA"/>
</dbReference>
<dbReference type="Pfam" id="PF14223">
    <property type="entry name" value="Retrotran_gag_2"/>
    <property type="match status" value="1"/>
</dbReference>